<feature type="region of interest" description="Disordered" evidence="1">
    <location>
        <begin position="1431"/>
        <end position="1486"/>
    </location>
</feature>
<dbReference type="EMBL" id="CP002216">
    <property type="protein sequence ID" value="ADQ05306.1"/>
    <property type="molecule type" value="Genomic_DNA"/>
</dbReference>
<name>E4Q4M7_CALOW</name>
<dbReference type="PANTHER" id="PTHR43118">
    <property type="entry name" value="RHAMNOGALACTURONAN LYASE (EUROFUNG)"/>
    <property type="match status" value="1"/>
</dbReference>
<dbReference type="Pfam" id="PF07532">
    <property type="entry name" value="Big_4"/>
    <property type="match status" value="1"/>
</dbReference>
<sequence>MKKKIISLILLVSFLLFNVFGNVLVGKSNNIFDPSNYVLFDGTNFEDGSTWGFTASSGATATVVTDVYGNKYLEAKGSGSGPRSVVKTFSNSTTKDKVLIIFDWQPMDVSTAANNSEVLISDENNNPLFRLVKKGGTNGSIGYSVGTTGLDLSKVTYINAIDTSQKWLAVRILFDFVAETVSFEIYNKDDPSKYFSAYGLDLKNIVYLNKIKKISIIGNRASGNTLNFTTNVDNIYIYTSTTDAPIQGSKNIVEIVSSYTYNYDFPLGTSINDVISFFPTVLNVKLENDVIVNNVPVNWSCYSYNPTLEGNYLFVGNLIVDGITGVKNDYNITAQINVRLLNLSFVPPQIPGYEAVYATDFGDTITVVPKYWGFTTQNATLNINTNTIKGNSTPKLEFSQVNQTGGRVATKTFGEAIKGDAILVKMNWYPGLLNDKGSNPYENGGELRLIDSSGNGFWKLNNTRNFPLQLILGNSVVFNTYFTDPEKWYDIEINCDVLNKVISTKITDTETSTVVEFTYSLDGVAFDGTLKSISLVGIRTSGNNITWTTYLDNVWIYNKPIPPNRIINVDKLPYKTIYVNTAQDISQIGFPTKVTVTLADGTKKEVEIAKWEILSGQWIADKPGIYTFKGVLKEDSSVDNTYGKYAICYVYNRLQPSKAVRQMEWLNRGLIALKAENGIFISWRLLADEYKKDVKFNIYRNGQKLNTAPLSVTNYLDVNGNPGDEYKVETLMNGIKIEETRVKALDKDYISIPLQKPEDGVNEAGETYTYEANDCSVGDLDGDGEYEIIVKWLPSNAIDSSQTGLTGPTIFDAYKLDGTLLWRINMGLNLTSGAHYNQFLVYDFDGDGKSEFVVKTADGTTVYGATYGRVDYNKVISVIGDPAKNGAYRYGPSGSFPGKVWGGPEYISIFDGETGAVLDSIEYRYSIEKTGVASWGDTWFNRSDRFLATVAYLNGTTPSIVFGRGYYARTTFVAYDFVNGKLQERWHFDTQEIGGKGEGMGNHNISVADVDNDGCDEIIAGSLTLDHDGKILYVMDGEMGRELGSHGDALHVGAFFPDREGLQVFGVHEVSSVASLELHDAATGETLQAYFAYKDTGRGVCANIASEPGYEFWGAGDFYDVNKGAGIYNVYGKVISNDCRAAGLPMNFALYWDGDLMQELLDDVSIFKYDETKDKTDIIRTFEGVKSINGTKANPCLQADILGDWREEVIYPTFDNTELRIYSTTIPTQYRIYTLMHDPVYRLGIAWQNVAYNQPPHTSFYLGEDIRDVVLANNLPVKDVYYPNKPKKIDDPEEKLFYKSPSESKIDLYFKNSKVKIIIENDEEIVGGKISVKRLGALSGISLPSDLNATNNYLEINKSENIAKLPVKVEVEFNPTNLNSYNLNSLKLYRYNNTTAKWELVSGQVIDTAKNIISFIDAEGGIYGIFGTKSSPSSGTVTTIILNPQSQTTSSTTSTSSKEQEKNQQGTTQVTQGETQQPKPQSQTSEKNIVTAKIDTNNVTNVQLNSQVKISVPPQAVEGNNPVIKVETLSSYTEKVGVGVQIIEPVNISIEKGKIQKPILVEIKIAPEIVKNDKVVIGFMFDSVSKKWTPVLTKKNINTVQLELNKTGTVQVVAAKLSDIYSDVKENNWTYSLFNKAISKGIITGYADLTLKPEKLITYLEAAVILDRAFNLKKSGNPNIANVPEWAQDAITNMVSNEIFNETNAFSGIVTRIETVKFIVKILEKQGQKVEPEDVKFKDINTAEYTEIVAKAYKLGIVKGYPDGSFKPDKPVKRAEFIAMLIRAIENMNK</sequence>
<dbReference type="InterPro" id="IPR001119">
    <property type="entry name" value="SLH_dom"/>
</dbReference>
<dbReference type="SUPFAM" id="SSF69318">
    <property type="entry name" value="Integrin alpha N-terminal domain"/>
    <property type="match status" value="1"/>
</dbReference>
<dbReference type="Pfam" id="PF21348">
    <property type="entry name" value="RGL11_C"/>
    <property type="match status" value="1"/>
</dbReference>
<dbReference type="InterPro" id="IPR041624">
    <property type="entry name" value="RGI_lyase"/>
</dbReference>
<dbReference type="InterPro" id="IPR049366">
    <property type="entry name" value="RGL11_C"/>
</dbReference>
<dbReference type="InterPro" id="IPR013783">
    <property type="entry name" value="Ig-like_fold"/>
</dbReference>
<dbReference type="Pfam" id="PF00395">
    <property type="entry name" value="SLH"/>
    <property type="match status" value="2"/>
</dbReference>
<dbReference type="PROSITE" id="PS51272">
    <property type="entry name" value="SLH"/>
    <property type="match status" value="2"/>
</dbReference>
<evidence type="ECO:0000256" key="1">
    <source>
        <dbReference type="SAM" id="MobiDB-lite"/>
    </source>
</evidence>
<evidence type="ECO:0000313" key="3">
    <source>
        <dbReference type="EMBL" id="ADQ05306.1"/>
    </source>
</evidence>
<protein>
    <submittedName>
        <fullName evidence="3">S-layer domain-containing protein</fullName>
    </submittedName>
</protein>
<dbReference type="KEGG" id="cow:Calow_1771"/>
<accession>E4Q4M7</accession>
<dbReference type="CAZy" id="PL11">
    <property type="family name" value="Polysaccharide Lyase Family 11"/>
</dbReference>
<gene>
    <name evidence="3" type="ordered locus">Calow_1771</name>
</gene>
<dbReference type="InterPro" id="IPR028994">
    <property type="entry name" value="Integrin_alpha_N"/>
</dbReference>
<dbReference type="RefSeq" id="WP_013412632.1">
    <property type="nucleotide sequence ID" value="NC_014657.1"/>
</dbReference>
<reference evidence="3 4" key="2">
    <citation type="journal article" date="2011" name="J. Bacteriol.">
        <title>Complete genome sequences for the anaerobic, extremely thermophilic plant biomass-degrading bacteria Caldicellulosiruptor hydrothermalis, Caldicellulosiruptor kristjanssonii, Caldicellulosiruptor kronotskyensis, Caldicellulosiruptor owensenis, and Caldicellulosiruptor lactoaceticus.</title>
        <authorList>
            <person name="Blumer-Schuette S.E."/>
            <person name="Ozdemir I."/>
            <person name="Mistry D."/>
            <person name="Lucas S."/>
            <person name="Lapidus A."/>
            <person name="Cheng J.F."/>
            <person name="Goodwin L.A."/>
            <person name="Pitluck S."/>
            <person name="Land M.L."/>
            <person name="Hauser L.J."/>
            <person name="Woyke T."/>
            <person name="Mikhailova N."/>
            <person name="Pati A."/>
            <person name="Kyrpides N.C."/>
            <person name="Ivanova N."/>
            <person name="Detter J.C."/>
            <person name="Walston-Davenport K."/>
            <person name="Han S."/>
            <person name="Adams M.W."/>
            <person name="Kelly R.M."/>
        </authorList>
    </citation>
    <scope>NUCLEOTIDE SEQUENCE [LARGE SCALE GENOMIC DNA]</scope>
    <source>
        <strain evidence="4">ATCC 700167 / DSM 13100 / OL</strain>
    </source>
</reference>
<dbReference type="OrthoDB" id="9802318at2"/>
<feature type="compositionally biased region" description="Low complexity" evidence="1">
    <location>
        <begin position="1445"/>
        <end position="1457"/>
    </location>
</feature>
<proteinExistence type="predicted"/>
<feature type="compositionally biased region" description="Low complexity" evidence="1">
    <location>
        <begin position="1464"/>
        <end position="1477"/>
    </location>
</feature>
<reference key="1">
    <citation type="submission" date="2010-09" db="EMBL/GenBank/DDBJ databases">
        <title>Complete sequence of Caldicellulosiruptor owensensis OL.</title>
        <authorList>
            <consortium name="US DOE Joint Genome Institute"/>
            <person name="Lucas S."/>
            <person name="Copeland A."/>
            <person name="Lapidus A."/>
            <person name="Cheng J.-F."/>
            <person name="Bruce D."/>
            <person name="Goodwin L."/>
            <person name="Pitluck S."/>
            <person name="Davenport K."/>
            <person name="Detter J.C."/>
            <person name="Han C."/>
            <person name="Tapia R."/>
            <person name="Land M."/>
            <person name="Hauser L."/>
            <person name="Chang Y.-J."/>
            <person name="Jeffries C."/>
            <person name="Kyrpides N."/>
            <person name="Ivanova N."/>
            <person name="Mikhailova N."/>
            <person name="Blumer-Schuette S.E."/>
            <person name="Kelly R.M."/>
            <person name="Woyke T."/>
        </authorList>
    </citation>
    <scope>NUCLEOTIDE SEQUENCE</scope>
    <source>
        <strain>OL</strain>
    </source>
</reference>
<organism evidence="3 4">
    <name type="scientific">Caldicellulosiruptor owensensis (strain ATCC 700167 / DSM 13100 / OL)</name>
    <dbReference type="NCBI Taxonomy" id="632518"/>
    <lineage>
        <taxon>Bacteria</taxon>
        <taxon>Bacillati</taxon>
        <taxon>Bacillota</taxon>
        <taxon>Bacillota incertae sedis</taxon>
        <taxon>Caldicellulosiruptorales</taxon>
        <taxon>Caldicellulosiruptoraceae</taxon>
        <taxon>Caldicellulosiruptor</taxon>
    </lineage>
</organism>
<feature type="domain" description="SLH" evidence="2">
    <location>
        <begin position="1732"/>
        <end position="1790"/>
    </location>
</feature>
<dbReference type="Gene3D" id="2.60.40.10">
    <property type="entry name" value="Immunoglobulins"/>
    <property type="match status" value="1"/>
</dbReference>
<dbReference type="InterPro" id="IPR034641">
    <property type="entry name" value="RGL11"/>
</dbReference>
<evidence type="ECO:0000259" key="2">
    <source>
        <dbReference type="PROSITE" id="PS51272"/>
    </source>
</evidence>
<evidence type="ECO:0000313" key="4">
    <source>
        <dbReference type="Proteomes" id="UP000006889"/>
    </source>
</evidence>
<dbReference type="Pfam" id="PF18370">
    <property type="entry name" value="RGI_lyase"/>
    <property type="match status" value="1"/>
</dbReference>
<dbReference type="Proteomes" id="UP000006889">
    <property type="component" value="Chromosome"/>
</dbReference>
<dbReference type="InterPro" id="IPR011081">
    <property type="entry name" value="Big_4"/>
</dbReference>
<dbReference type="eggNOG" id="COG4249">
    <property type="taxonomic scope" value="Bacteria"/>
</dbReference>
<dbReference type="CDD" id="cd10318">
    <property type="entry name" value="RGL11"/>
    <property type="match status" value="1"/>
</dbReference>
<feature type="domain" description="SLH" evidence="2">
    <location>
        <begin position="1617"/>
        <end position="1680"/>
    </location>
</feature>
<dbReference type="HOGENOM" id="CLU_238379_0_0_9"/>
<keyword evidence="4" id="KW-1185">Reference proteome</keyword>
<feature type="compositionally biased region" description="Polar residues" evidence="1">
    <location>
        <begin position="1431"/>
        <end position="1444"/>
    </location>
</feature>
<dbReference type="PANTHER" id="PTHR43118:SF1">
    <property type="entry name" value="RHAMNOGALACTURONAN LYASE (EUROFUNG)"/>
    <property type="match status" value="1"/>
</dbReference>
<dbReference type="eggNOG" id="COG3401">
    <property type="taxonomic scope" value="Bacteria"/>
</dbReference>
<dbReference type="STRING" id="632518.Calow_1771"/>